<organism evidence="2 3">
    <name type="scientific">Hymenoscyphus albidus</name>
    <dbReference type="NCBI Taxonomy" id="595503"/>
    <lineage>
        <taxon>Eukaryota</taxon>
        <taxon>Fungi</taxon>
        <taxon>Dikarya</taxon>
        <taxon>Ascomycota</taxon>
        <taxon>Pezizomycotina</taxon>
        <taxon>Leotiomycetes</taxon>
        <taxon>Helotiales</taxon>
        <taxon>Helotiaceae</taxon>
        <taxon>Hymenoscyphus</taxon>
    </lineage>
</organism>
<proteinExistence type="predicted"/>
<dbReference type="Proteomes" id="UP000701801">
    <property type="component" value="Unassembled WGS sequence"/>
</dbReference>
<comment type="caution">
    <text evidence="2">The sequence shown here is derived from an EMBL/GenBank/DDBJ whole genome shotgun (WGS) entry which is preliminary data.</text>
</comment>
<dbReference type="EMBL" id="CAJVRM010000195">
    <property type="protein sequence ID" value="CAG8976853.1"/>
    <property type="molecule type" value="Genomic_DNA"/>
</dbReference>
<name>A0A9N9LMB5_9HELO</name>
<evidence type="ECO:0000313" key="3">
    <source>
        <dbReference type="Proteomes" id="UP000701801"/>
    </source>
</evidence>
<accession>A0A9N9LMB5</accession>
<keyword evidence="3" id="KW-1185">Reference proteome</keyword>
<sequence length="227" mass="26552">MCSHWPDYEHTEDEDVDNEGTNDEDTKNEVTSKELFDFLTARDHKPRYVMFFVPKKFVYEPVLSGPLLRLLPELQLMVLSNLEYQKDQLCLAFTCIYFMRLLKPILREGPLYSSFGFNHFVFYGDNYQWVAECDICRESKLVFLEQLGPPIEQGRRRKGFQICMERMRYRPTRKSFWMAKADAGEFGDTNGSEGAKLRKSSRIDVAEWRSGDPNVLCPACRHFQKGG</sequence>
<feature type="compositionally biased region" description="Acidic residues" evidence="1">
    <location>
        <begin position="10"/>
        <end position="23"/>
    </location>
</feature>
<dbReference type="AlphaFoldDB" id="A0A9N9LMB5"/>
<reference evidence="2" key="1">
    <citation type="submission" date="2021-07" db="EMBL/GenBank/DDBJ databases">
        <authorList>
            <person name="Durling M."/>
        </authorList>
    </citation>
    <scope>NUCLEOTIDE SEQUENCE</scope>
</reference>
<evidence type="ECO:0000313" key="2">
    <source>
        <dbReference type="EMBL" id="CAG8976853.1"/>
    </source>
</evidence>
<evidence type="ECO:0000256" key="1">
    <source>
        <dbReference type="SAM" id="MobiDB-lite"/>
    </source>
</evidence>
<evidence type="ECO:0008006" key="4">
    <source>
        <dbReference type="Google" id="ProtNLM"/>
    </source>
</evidence>
<dbReference type="OrthoDB" id="4430588at2759"/>
<gene>
    <name evidence="2" type="ORF">HYALB_00003462</name>
</gene>
<protein>
    <recommendedName>
        <fullName evidence="4">F-box domain-containing protein</fullName>
    </recommendedName>
</protein>
<feature type="region of interest" description="Disordered" evidence="1">
    <location>
        <begin position="1"/>
        <end position="27"/>
    </location>
</feature>